<protein>
    <submittedName>
        <fullName evidence="3">Mobile element protein</fullName>
    </submittedName>
</protein>
<dbReference type="AlphaFoldDB" id="A0A1R4H266"/>
<accession>A0A1R4H266</accession>
<dbReference type="RefSeq" id="WP_087142492.1">
    <property type="nucleotide sequence ID" value="NZ_FUKI01000047.1"/>
</dbReference>
<dbReference type="NCBIfam" id="NF033542">
    <property type="entry name" value="transpos_IS110"/>
    <property type="match status" value="1"/>
</dbReference>
<evidence type="ECO:0000259" key="2">
    <source>
        <dbReference type="Pfam" id="PF02371"/>
    </source>
</evidence>
<proteinExistence type="predicted"/>
<keyword evidence="4" id="KW-1185">Reference proteome</keyword>
<dbReference type="Proteomes" id="UP000195667">
    <property type="component" value="Unassembled WGS sequence"/>
</dbReference>
<gene>
    <name evidence="3" type="ORF">CRENPOLYSF1_1400001</name>
</gene>
<dbReference type="OrthoDB" id="1523051at2"/>
<dbReference type="EMBL" id="FUKI01000047">
    <property type="protein sequence ID" value="SJM90331.1"/>
    <property type="molecule type" value="Genomic_DNA"/>
</dbReference>
<name>A0A1R4H266_9GAMM</name>
<feature type="domain" description="Transposase IS116/IS110/IS902 C-terminal" evidence="2">
    <location>
        <begin position="289"/>
        <end position="371"/>
    </location>
</feature>
<evidence type="ECO:0000313" key="4">
    <source>
        <dbReference type="Proteomes" id="UP000195667"/>
    </source>
</evidence>
<dbReference type="PANTHER" id="PTHR33055">
    <property type="entry name" value="TRANSPOSASE FOR INSERTION SEQUENCE ELEMENT IS1111A"/>
    <property type="match status" value="1"/>
</dbReference>
<evidence type="ECO:0000313" key="3">
    <source>
        <dbReference type="EMBL" id="SJM90331.1"/>
    </source>
</evidence>
<dbReference type="InterPro" id="IPR002525">
    <property type="entry name" value="Transp_IS110-like_N"/>
</dbReference>
<feature type="domain" description="Transposase IS110-like N-terminal" evidence="1">
    <location>
        <begin position="16"/>
        <end position="159"/>
    </location>
</feature>
<dbReference type="GO" id="GO:0004803">
    <property type="term" value="F:transposase activity"/>
    <property type="evidence" value="ECO:0007669"/>
    <property type="project" value="InterPro"/>
</dbReference>
<evidence type="ECO:0000259" key="1">
    <source>
        <dbReference type="Pfam" id="PF01548"/>
    </source>
</evidence>
<dbReference type="GO" id="GO:0003677">
    <property type="term" value="F:DNA binding"/>
    <property type="evidence" value="ECO:0007669"/>
    <property type="project" value="InterPro"/>
</dbReference>
<dbReference type="Pfam" id="PF01548">
    <property type="entry name" value="DEDD_Tnp_IS110"/>
    <property type="match status" value="1"/>
</dbReference>
<dbReference type="InterPro" id="IPR003346">
    <property type="entry name" value="Transposase_20"/>
</dbReference>
<dbReference type="InterPro" id="IPR047650">
    <property type="entry name" value="Transpos_IS110"/>
</dbReference>
<sequence length="443" mass="49520">MSKFKNTFELKFPNAAGIDIGASSHFVAVPPDRDDQPVREFPSFTEDLNALADWLTACEIDTVAMESTGVYWIPLFDLLEARGFTVYLVNARHVKNVPGRKSDVLDCQWLQQLMSFGLLSGAFRPQGDYAALRTLARLREMLLRCQATHIQHIQKALLLMNILLTEVLSDVMGVTGQLIIRAILAGERDGETLASYRNGHVKASEEDIAKALQGSWRDEHLFSLKVAVELYDFYAEQLMACDQQIQQQMEDLARYDLKPEKPKRRGGKPKNAPKFDARALLMQMCGVDLTRIDGIDVTTAFKVLSEIGADMSKFKSAKHFASWLGLCPGTKISGGKVLSAATKRTSNKVAQALKMAAVNLRNSQSALGAYYRRLCGRMDKGKAVTACAHKLARLIYAMLTKGEEYVDQGQTYYEEKYRERVIKNLTKRAEELGFQLTPASEMA</sequence>
<dbReference type="Pfam" id="PF02371">
    <property type="entry name" value="Transposase_20"/>
    <property type="match status" value="1"/>
</dbReference>
<reference evidence="4" key="1">
    <citation type="submission" date="2017-02" db="EMBL/GenBank/DDBJ databases">
        <authorList>
            <person name="Daims H."/>
        </authorList>
    </citation>
    <scope>NUCLEOTIDE SEQUENCE [LARGE SCALE GENOMIC DNA]</scope>
</reference>
<dbReference type="GO" id="GO:0006313">
    <property type="term" value="P:DNA transposition"/>
    <property type="evidence" value="ECO:0007669"/>
    <property type="project" value="InterPro"/>
</dbReference>
<organism evidence="3 4">
    <name type="scientific">Crenothrix polyspora</name>
    <dbReference type="NCBI Taxonomy" id="360316"/>
    <lineage>
        <taxon>Bacteria</taxon>
        <taxon>Pseudomonadati</taxon>
        <taxon>Pseudomonadota</taxon>
        <taxon>Gammaproteobacteria</taxon>
        <taxon>Methylococcales</taxon>
        <taxon>Crenotrichaceae</taxon>
        <taxon>Crenothrix</taxon>
    </lineage>
</organism>
<dbReference type="PANTHER" id="PTHR33055:SF13">
    <property type="entry name" value="TRANSPOSASE"/>
    <property type="match status" value="1"/>
</dbReference>